<proteinExistence type="predicted"/>
<feature type="non-terminal residue" evidence="1">
    <location>
        <position position="1"/>
    </location>
</feature>
<keyword evidence="2" id="KW-1185">Reference proteome</keyword>
<organism evidence="1 2">
    <name type="scientific">Trifolium medium</name>
    <dbReference type="NCBI Taxonomy" id="97028"/>
    <lineage>
        <taxon>Eukaryota</taxon>
        <taxon>Viridiplantae</taxon>
        <taxon>Streptophyta</taxon>
        <taxon>Embryophyta</taxon>
        <taxon>Tracheophyta</taxon>
        <taxon>Spermatophyta</taxon>
        <taxon>Magnoliopsida</taxon>
        <taxon>eudicotyledons</taxon>
        <taxon>Gunneridae</taxon>
        <taxon>Pentapetalae</taxon>
        <taxon>rosids</taxon>
        <taxon>fabids</taxon>
        <taxon>Fabales</taxon>
        <taxon>Fabaceae</taxon>
        <taxon>Papilionoideae</taxon>
        <taxon>50 kb inversion clade</taxon>
        <taxon>NPAAA clade</taxon>
        <taxon>Hologalegina</taxon>
        <taxon>IRL clade</taxon>
        <taxon>Trifolieae</taxon>
        <taxon>Trifolium</taxon>
    </lineage>
</organism>
<comment type="caution">
    <text evidence="1">The sequence shown here is derived from an EMBL/GenBank/DDBJ whole genome shotgun (WGS) entry which is preliminary data.</text>
</comment>
<protein>
    <submittedName>
        <fullName evidence="1">Uncharacterized protein</fullName>
    </submittedName>
</protein>
<evidence type="ECO:0000313" key="1">
    <source>
        <dbReference type="EMBL" id="MCI06391.1"/>
    </source>
</evidence>
<dbReference type="Proteomes" id="UP000265520">
    <property type="component" value="Unassembled WGS sequence"/>
</dbReference>
<evidence type="ECO:0000313" key="2">
    <source>
        <dbReference type="Proteomes" id="UP000265520"/>
    </source>
</evidence>
<accession>A0A392P2W2</accession>
<sequence>VWLLLPFAHGAPSLEHEAHVEPLLLPVAHGAPVPAHGAQLAAMYCCPVFVAVARERRCE</sequence>
<dbReference type="AlphaFoldDB" id="A0A392P2W2"/>
<feature type="non-terminal residue" evidence="1">
    <location>
        <position position="59"/>
    </location>
</feature>
<name>A0A392P2W2_9FABA</name>
<reference evidence="1 2" key="1">
    <citation type="journal article" date="2018" name="Front. Plant Sci.">
        <title>Red Clover (Trifolium pratense) and Zigzag Clover (T. medium) - A Picture of Genomic Similarities and Differences.</title>
        <authorList>
            <person name="Dluhosova J."/>
            <person name="Istvanek J."/>
            <person name="Nedelnik J."/>
            <person name="Repkova J."/>
        </authorList>
    </citation>
    <scope>NUCLEOTIDE SEQUENCE [LARGE SCALE GENOMIC DNA]</scope>
    <source>
        <strain evidence="2">cv. 10/8</strain>
        <tissue evidence="1">Leaf</tissue>
    </source>
</reference>
<dbReference type="EMBL" id="LXQA010061687">
    <property type="protein sequence ID" value="MCI06391.1"/>
    <property type="molecule type" value="Genomic_DNA"/>
</dbReference>